<name>A0A7I8JE40_SPIIN</name>
<dbReference type="SUPFAM" id="SSF53098">
    <property type="entry name" value="Ribonuclease H-like"/>
    <property type="match status" value="1"/>
</dbReference>
<accession>A0A7I8JE40</accession>
<dbReference type="EMBL" id="CACRZD030000011">
    <property type="protein sequence ID" value="CAA6668420.1"/>
    <property type="molecule type" value="Genomic_DNA"/>
</dbReference>
<dbReference type="InterPro" id="IPR036397">
    <property type="entry name" value="RNaseH_sf"/>
</dbReference>
<sequence>MDDFLKLLKKNGVHHRVATPYHPQTNGFILRSTQQEEALHRIWYTLRREREKEKKRKLRELQCHYY</sequence>
<dbReference type="GO" id="GO:0003676">
    <property type="term" value="F:nucleic acid binding"/>
    <property type="evidence" value="ECO:0007669"/>
    <property type="project" value="InterPro"/>
</dbReference>
<dbReference type="Proteomes" id="UP001189122">
    <property type="component" value="Unassembled WGS sequence"/>
</dbReference>
<evidence type="ECO:0000313" key="1">
    <source>
        <dbReference type="EMBL" id="CAA2629176.1"/>
    </source>
</evidence>
<gene>
    <name evidence="1" type="ORF">SI7747_11014814</name>
</gene>
<dbReference type="EMBL" id="LR743598">
    <property type="protein sequence ID" value="CAA2629176.1"/>
    <property type="molecule type" value="Genomic_DNA"/>
</dbReference>
<proteinExistence type="predicted"/>
<protein>
    <submittedName>
        <fullName evidence="1">Uncharacterized protein</fullName>
    </submittedName>
</protein>
<reference evidence="1 2" key="1">
    <citation type="submission" date="2019-12" db="EMBL/GenBank/DDBJ databases">
        <authorList>
            <person name="Scholz U."/>
            <person name="Mascher M."/>
            <person name="Fiebig A."/>
        </authorList>
    </citation>
    <scope>NUCLEOTIDE SEQUENCE</scope>
</reference>
<evidence type="ECO:0000313" key="2">
    <source>
        <dbReference type="Proteomes" id="UP001189122"/>
    </source>
</evidence>
<dbReference type="Gene3D" id="3.30.420.10">
    <property type="entry name" value="Ribonuclease H-like superfamily/Ribonuclease H"/>
    <property type="match status" value="1"/>
</dbReference>
<keyword evidence="2" id="KW-1185">Reference proteome</keyword>
<organism evidence="1">
    <name type="scientific">Spirodela intermedia</name>
    <name type="common">Intermediate duckweed</name>
    <dbReference type="NCBI Taxonomy" id="51605"/>
    <lineage>
        <taxon>Eukaryota</taxon>
        <taxon>Viridiplantae</taxon>
        <taxon>Streptophyta</taxon>
        <taxon>Embryophyta</taxon>
        <taxon>Tracheophyta</taxon>
        <taxon>Spermatophyta</taxon>
        <taxon>Magnoliopsida</taxon>
        <taxon>Liliopsida</taxon>
        <taxon>Araceae</taxon>
        <taxon>Lemnoideae</taxon>
        <taxon>Spirodela</taxon>
    </lineage>
</organism>
<dbReference type="AlphaFoldDB" id="A0A7I8JE40"/>
<dbReference type="InterPro" id="IPR012337">
    <property type="entry name" value="RNaseH-like_sf"/>
</dbReference>